<keyword evidence="11" id="KW-1185">Reference proteome</keyword>
<feature type="binding site" description="axial binding residue" evidence="8">
    <location>
        <position position="465"/>
    </location>
    <ligand>
        <name>heme</name>
        <dbReference type="ChEBI" id="CHEBI:30413"/>
    </ligand>
    <ligandPart>
        <name>Fe</name>
        <dbReference type="ChEBI" id="CHEBI:18248"/>
    </ligandPart>
</feature>
<keyword evidence="3 8" id="KW-0349">Heme</keyword>
<keyword evidence="5 9" id="KW-0560">Oxidoreductase</keyword>
<reference evidence="10" key="2">
    <citation type="submission" date="2025-09" db="UniProtKB">
        <authorList>
            <consortium name="Ensembl"/>
        </authorList>
    </citation>
    <scope>IDENTIFICATION</scope>
</reference>
<organism evidence="10 11">
    <name type="scientific">Leptobrachium leishanense</name>
    <name type="common">Leishan spiny toad</name>
    <dbReference type="NCBI Taxonomy" id="445787"/>
    <lineage>
        <taxon>Eukaryota</taxon>
        <taxon>Metazoa</taxon>
        <taxon>Chordata</taxon>
        <taxon>Craniata</taxon>
        <taxon>Vertebrata</taxon>
        <taxon>Euteleostomi</taxon>
        <taxon>Amphibia</taxon>
        <taxon>Batrachia</taxon>
        <taxon>Anura</taxon>
        <taxon>Pelobatoidea</taxon>
        <taxon>Megophryidae</taxon>
        <taxon>Leptobrachium</taxon>
    </lineage>
</organism>
<dbReference type="SUPFAM" id="SSF48264">
    <property type="entry name" value="Cytochrome P450"/>
    <property type="match status" value="1"/>
</dbReference>
<dbReference type="PRINTS" id="PR00385">
    <property type="entry name" value="P450"/>
</dbReference>
<dbReference type="GO" id="GO:0004497">
    <property type="term" value="F:monooxygenase activity"/>
    <property type="evidence" value="ECO:0007669"/>
    <property type="project" value="UniProtKB-KW"/>
</dbReference>
<dbReference type="FunFam" id="1.10.630.10:FF:000006">
    <property type="entry name" value="Cytochrome P450 302a1, mitochondrial"/>
    <property type="match status" value="1"/>
</dbReference>
<evidence type="ECO:0000256" key="6">
    <source>
        <dbReference type="ARBA" id="ARBA00023004"/>
    </source>
</evidence>
<comment type="similarity">
    <text evidence="2 9">Belongs to the cytochrome P450 family.</text>
</comment>
<dbReference type="GO" id="GO:0006704">
    <property type="term" value="P:glucocorticoid biosynthetic process"/>
    <property type="evidence" value="ECO:0007669"/>
    <property type="project" value="TreeGrafter"/>
</dbReference>
<dbReference type="GO" id="GO:0006700">
    <property type="term" value="P:C21-steroid hormone biosynthetic process"/>
    <property type="evidence" value="ECO:0007669"/>
    <property type="project" value="TreeGrafter"/>
</dbReference>
<dbReference type="GeneTree" id="ENSGT00950000182905"/>
<dbReference type="PANTHER" id="PTHR24279:SF123">
    <property type="entry name" value="CYTOCHROME P450 FAMILY 27 SUBFAMILY A MEMBER 1"/>
    <property type="match status" value="1"/>
</dbReference>
<dbReference type="PROSITE" id="PS00086">
    <property type="entry name" value="CYTOCHROME_P450"/>
    <property type="match status" value="1"/>
</dbReference>
<dbReference type="Proteomes" id="UP000694569">
    <property type="component" value="Unplaced"/>
</dbReference>
<dbReference type="InterPro" id="IPR001128">
    <property type="entry name" value="Cyt_P450"/>
</dbReference>
<evidence type="ECO:0000256" key="2">
    <source>
        <dbReference type="ARBA" id="ARBA00010617"/>
    </source>
</evidence>
<dbReference type="PANTHER" id="PTHR24279">
    <property type="entry name" value="CYTOCHROME P450"/>
    <property type="match status" value="1"/>
</dbReference>
<evidence type="ECO:0000313" key="10">
    <source>
        <dbReference type="Ensembl" id="ENSLLEP00000027123.1"/>
    </source>
</evidence>
<dbReference type="GO" id="GO:0034650">
    <property type="term" value="P:cortisol metabolic process"/>
    <property type="evidence" value="ECO:0007669"/>
    <property type="project" value="TreeGrafter"/>
</dbReference>
<protein>
    <submittedName>
        <fullName evidence="10">Uncharacterized protein</fullName>
    </submittedName>
</protein>
<evidence type="ECO:0000256" key="5">
    <source>
        <dbReference type="ARBA" id="ARBA00023002"/>
    </source>
</evidence>
<accession>A0A8C5PS86</accession>
<keyword evidence="4 8" id="KW-0479">Metal-binding</keyword>
<keyword evidence="7 9" id="KW-0503">Monooxygenase</keyword>
<evidence type="ECO:0000256" key="1">
    <source>
        <dbReference type="ARBA" id="ARBA00001971"/>
    </source>
</evidence>
<dbReference type="GO" id="GO:0042359">
    <property type="term" value="P:vitamin D metabolic process"/>
    <property type="evidence" value="ECO:0007669"/>
    <property type="project" value="UniProtKB-ARBA"/>
</dbReference>
<comment type="cofactor">
    <cofactor evidence="1 8">
        <name>heme</name>
        <dbReference type="ChEBI" id="CHEBI:30413"/>
    </cofactor>
</comment>
<keyword evidence="6 8" id="KW-0408">Iron</keyword>
<dbReference type="InterPro" id="IPR036396">
    <property type="entry name" value="Cyt_P450_sf"/>
</dbReference>
<sequence>MPSPSSLRCLVPLSKRGTFSLLQTSRVLGVQGRTIVQATANVLQGEKKYKTFDDLPGPNILTNIYWLFIRGYMLYSHDLQAIFKKKYGPIWKTALGKYKLVNVVDVEMIEHVLRHEGKYPVRNDMELWKLHRRMRDLEYGPFTTEGYRWKSLRSVLNNRLLRPDEALLYADGVNEVLTDLLIRLDAMRKDSPSGVVVHDLIKIIYRYTFEGISHILFERRIGCLDKDVPPETQKFIDSIGGALTYAVLVAIIPEWTSGILPVWKRYLGHWDYIFSFGKKLIDEKIDMIQESVDKGEEVRGEYLTYILSSGKLSPKEVYASVIELVLAGVDTTANTLTWALYALSENPEVQEELYREVAERLPGKRIPTAEDITNMRFLKAVIRETLRLYPAVPQNSRVVVDRPMVIGEYMFPEGTQLTLGHYHIAREDENFPNASKFMPQRWYREQRFKNNPYSAIPFGHGIRACIGRRIAELEMHLGLCRIIQHYELRPDPKCKNIRSSARTTLVPNKPISMQFLERP</sequence>
<reference evidence="10" key="1">
    <citation type="submission" date="2025-08" db="UniProtKB">
        <authorList>
            <consortium name="Ensembl"/>
        </authorList>
    </citation>
    <scope>IDENTIFICATION</scope>
</reference>
<evidence type="ECO:0000256" key="8">
    <source>
        <dbReference type="PIRSR" id="PIRSR602401-1"/>
    </source>
</evidence>
<dbReference type="PRINTS" id="PR00463">
    <property type="entry name" value="EP450I"/>
</dbReference>
<dbReference type="GO" id="GO:0020037">
    <property type="term" value="F:heme binding"/>
    <property type="evidence" value="ECO:0007669"/>
    <property type="project" value="InterPro"/>
</dbReference>
<dbReference type="Gene3D" id="1.10.630.10">
    <property type="entry name" value="Cytochrome P450"/>
    <property type="match status" value="1"/>
</dbReference>
<dbReference type="GO" id="GO:0005743">
    <property type="term" value="C:mitochondrial inner membrane"/>
    <property type="evidence" value="ECO:0007669"/>
    <property type="project" value="TreeGrafter"/>
</dbReference>
<dbReference type="GO" id="GO:0016705">
    <property type="term" value="F:oxidoreductase activity, acting on paired donors, with incorporation or reduction of molecular oxygen"/>
    <property type="evidence" value="ECO:0007669"/>
    <property type="project" value="InterPro"/>
</dbReference>
<dbReference type="Ensembl" id="ENSLLET00000028174.1">
    <property type="protein sequence ID" value="ENSLLEP00000027123.1"/>
    <property type="gene ID" value="ENSLLEG00000017199.1"/>
</dbReference>
<evidence type="ECO:0000256" key="4">
    <source>
        <dbReference type="ARBA" id="ARBA00022723"/>
    </source>
</evidence>
<proteinExistence type="inferred from homology"/>
<evidence type="ECO:0000313" key="11">
    <source>
        <dbReference type="Proteomes" id="UP000694569"/>
    </source>
</evidence>
<dbReference type="AlphaFoldDB" id="A0A8C5PS86"/>
<dbReference type="InterPro" id="IPR002401">
    <property type="entry name" value="Cyt_P450_E_grp-I"/>
</dbReference>
<evidence type="ECO:0000256" key="9">
    <source>
        <dbReference type="RuleBase" id="RU000461"/>
    </source>
</evidence>
<dbReference type="GO" id="GO:0005506">
    <property type="term" value="F:iron ion binding"/>
    <property type="evidence" value="ECO:0007669"/>
    <property type="project" value="InterPro"/>
</dbReference>
<dbReference type="InterPro" id="IPR050479">
    <property type="entry name" value="CYP11_CYP27_families"/>
</dbReference>
<evidence type="ECO:0000256" key="3">
    <source>
        <dbReference type="ARBA" id="ARBA00022617"/>
    </source>
</evidence>
<dbReference type="GO" id="GO:0071375">
    <property type="term" value="P:cellular response to peptide hormone stimulus"/>
    <property type="evidence" value="ECO:0007669"/>
    <property type="project" value="TreeGrafter"/>
</dbReference>
<dbReference type="OrthoDB" id="3945418at2759"/>
<dbReference type="InterPro" id="IPR017972">
    <property type="entry name" value="Cyt_P450_CS"/>
</dbReference>
<dbReference type="GO" id="GO:0008203">
    <property type="term" value="P:cholesterol metabolic process"/>
    <property type="evidence" value="ECO:0007669"/>
    <property type="project" value="TreeGrafter"/>
</dbReference>
<dbReference type="Pfam" id="PF00067">
    <property type="entry name" value="p450"/>
    <property type="match status" value="1"/>
</dbReference>
<name>A0A8C5PS86_9ANUR</name>
<evidence type="ECO:0000256" key="7">
    <source>
        <dbReference type="ARBA" id="ARBA00023033"/>
    </source>
</evidence>